<proteinExistence type="predicted"/>
<organism evidence="2 3">
    <name type="scientific">Phaeobacter porticola</name>
    <dbReference type="NCBI Taxonomy" id="1844006"/>
    <lineage>
        <taxon>Bacteria</taxon>
        <taxon>Pseudomonadati</taxon>
        <taxon>Pseudomonadota</taxon>
        <taxon>Alphaproteobacteria</taxon>
        <taxon>Rhodobacterales</taxon>
        <taxon>Roseobacteraceae</taxon>
        <taxon>Phaeobacter</taxon>
    </lineage>
</organism>
<evidence type="ECO:0000259" key="1">
    <source>
        <dbReference type="Pfam" id="PF13466"/>
    </source>
</evidence>
<sequence length="146" mass="16232">MPKFKLVFAAKSTSILALDRGARQSNVKARSLLLAHRLETCRRTRGCESLTMTTETQKHILDLPNAFSDLEPLIAFLRGAHTQAVEIDCSNVAVMPSRCLQLLLSAEQQWRSEGLGFSVARITEGCRKSLTLLGLEPTRFEDEETA</sequence>
<dbReference type="Proteomes" id="UP000183859">
    <property type="component" value="Plasmid pP97_a"/>
</dbReference>
<keyword evidence="2" id="KW-0614">Plasmid</keyword>
<dbReference type="KEGG" id="php:PhaeoP97_03740"/>
<geneLocation type="plasmid" evidence="3">
    <name>pp97_a</name>
</geneLocation>
<dbReference type="Gene3D" id="3.30.750.24">
    <property type="entry name" value="STAS domain"/>
    <property type="match status" value="1"/>
</dbReference>
<dbReference type="EMBL" id="CP016365">
    <property type="protein sequence ID" value="APG49090.1"/>
    <property type="molecule type" value="Genomic_DNA"/>
</dbReference>
<feature type="domain" description="MlaB-like STAS" evidence="1">
    <location>
        <begin position="69"/>
        <end position="136"/>
    </location>
</feature>
<protein>
    <submittedName>
        <fullName evidence="2">Anti-anti-sigma regulatory factor (Antagonist of anti-sigma factor)</fullName>
    </submittedName>
</protein>
<evidence type="ECO:0000313" key="2">
    <source>
        <dbReference type="EMBL" id="APG49090.1"/>
    </source>
</evidence>
<dbReference type="AlphaFoldDB" id="A0A1L3IA95"/>
<evidence type="ECO:0000313" key="3">
    <source>
        <dbReference type="Proteomes" id="UP000183859"/>
    </source>
</evidence>
<reference evidence="3" key="1">
    <citation type="submission" date="2016-07" db="EMBL/GenBank/DDBJ databases">
        <title>Phaeobacter portensis sp. nov., a tropodithietic acid producing bacterium isolated from a German harbor.</title>
        <authorList>
            <person name="Freese H.M."/>
            <person name="Bunk B."/>
            <person name="Breider S."/>
            <person name="Brinkhoff T."/>
        </authorList>
    </citation>
    <scope>NUCLEOTIDE SEQUENCE [LARGE SCALE GENOMIC DNA]</scope>
    <source>
        <strain evidence="3">P97</strain>
        <plasmid evidence="3">pp97_a</plasmid>
    </source>
</reference>
<dbReference type="InterPro" id="IPR058548">
    <property type="entry name" value="MlaB-like_STAS"/>
</dbReference>
<dbReference type="InterPro" id="IPR036513">
    <property type="entry name" value="STAS_dom_sf"/>
</dbReference>
<name>A0A1L3IA95_9RHOB</name>
<dbReference type="Pfam" id="PF13466">
    <property type="entry name" value="STAS_2"/>
    <property type="match status" value="1"/>
</dbReference>
<accession>A0A1L3IA95</accession>
<gene>
    <name evidence="2" type="ORF">PhaeoP97_03740</name>
</gene>
<keyword evidence="3" id="KW-1185">Reference proteome</keyword>
<dbReference type="SUPFAM" id="SSF52091">
    <property type="entry name" value="SpoIIaa-like"/>
    <property type="match status" value="1"/>
</dbReference>